<dbReference type="AlphaFoldDB" id="A0A822YFP3"/>
<accession>A0A822YFP3</accession>
<comment type="caution">
    <text evidence="1">The sequence shown here is derived from an EMBL/GenBank/DDBJ whole genome shotgun (WGS) entry which is preliminary data.</text>
</comment>
<dbReference type="Proteomes" id="UP000607653">
    <property type="component" value="Unassembled WGS sequence"/>
</dbReference>
<organism evidence="1 2">
    <name type="scientific">Nelumbo nucifera</name>
    <name type="common">Sacred lotus</name>
    <dbReference type="NCBI Taxonomy" id="4432"/>
    <lineage>
        <taxon>Eukaryota</taxon>
        <taxon>Viridiplantae</taxon>
        <taxon>Streptophyta</taxon>
        <taxon>Embryophyta</taxon>
        <taxon>Tracheophyta</taxon>
        <taxon>Spermatophyta</taxon>
        <taxon>Magnoliopsida</taxon>
        <taxon>Proteales</taxon>
        <taxon>Nelumbonaceae</taxon>
        <taxon>Nelumbo</taxon>
    </lineage>
</organism>
<gene>
    <name evidence="1" type="ORF">HUJ06_031517</name>
</gene>
<evidence type="ECO:0000313" key="1">
    <source>
        <dbReference type="EMBL" id="DAD30049.1"/>
    </source>
</evidence>
<protein>
    <submittedName>
        <fullName evidence="1">Uncharacterized protein</fullName>
    </submittedName>
</protein>
<evidence type="ECO:0000313" key="2">
    <source>
        <dbReference type="Proteomes" id="UP000607653"/>
    </source>
</evidence>
<reference evidence="1 2" key="1">
    <citation type="journal article" date="2020" name="Mol. Biol. Evol.">
        <title>Distinct Expression and Methylation Patterns for Genes with Different Fates following a Single Whole-Genome Duplication in Flowering Plants.</title>
        <authorList>
            <person name="Shi T."/>
            <person name="Rahmani R.S."/>
            <person name="Gugger P.F."/>
            <person name="Wang M."/>
            <person name="Li H."/>
            <person name="Zhang Y."/>
            <person name="Li Z."/>
            <person name="Wang Q."/>
            <person name="Van de Peer Y."/>
            <person name="Marchal K."/>
            <person name="Chen J."/>
        </authorList>
    </citation>
    <scope>NUCLEOTIDE SEQUENCE [LARGE SCALE GENOMIC DNA]</scope>
    <source>
        <tissue evidence="1">Leaf</tissue>
    </source>
</reference>
<proteinExistence type="predicted"/>
<sequence>MLNVVADKEGVGAAVLIRSCAPVSGNISSSHRFFALL</sequence>
<name>A0A822YFP3_NELNU</name>
<dbReference type="EMBL" id="DUZY01000002">
    <property type="protein sequence ID" value="DAD30049.1"/>
    <property type="molecule type" value="Genomic_DNA"/>
</dbReference>
<keyword evidence="2" id="KW-1185">Reference proteome</keyword>